<sequence length="229" mass="26023">MTLKCPLAYKYHRRQQSSLSLASVRRSAAGEVKLLSDTTSSLSRYTIQQAKYSDIPQIADIITSSFHPELDSNFLLRPIRVIFETDRLQSNFPYSDISTNHLYLVIFDNIEASIVGFCDLDFRSPPNYDDDANLFQLFGSTSSNHLARKRPYLSDLAIHPHHRRRGLASYLMERVHEYAKRCGELYLGVAEDNKGALSMYYGLGYESLDYFSGSGFGVDGTVQLLRLKL</sequence>
<dbReference type="InterPro" id="IPR016181">
    <property type="entry name" value="Acyl_CoA_acyltransferase"/>
</dbReference>
<keyword evidence="3" id="KW-1185">Reference proteome</keyword>
<gene>
    <name evidence="2" type="ORF">ACHAWO_009551</name>
</gene>
<dbReference type="PROSITE" id="PS51186">
    <property type="entry name" value="GNAT"/>
    <property type="match status" value="1"/>
</dbReference>
<dbReference type="Pfam" id="PF00583">
    <property type="entry name" value="Acetyltransf_1"/>
    <property type="match status" value="1"/>
</dbReference>
<dbReference type="EMBL" id="JALLPJ020001316">
    <property type="protein sequence ID" value="KAL3770237.1"/>
    <property type="molecule type" value="Genomic_DNA"/>
</dbReference>
<dbReference type="CDD" id="cd04301">
    <property type="entry name" value="NAT_SF"/>
    <property type="match status" value="1"/>
</dbReference>
<evidence type="ECO:0000313" key="2">
    <source>
        <dbReference type="EMBL" id="KAL3770237.1"/>
    </source>
</evidence>
<dbReference type="InterPro" id="IPR000182">
    <property type="entry name" value="GNAT_dom"/>
</dbReference>
<name>A0ABD3N3A7_9STRA</name>
<dbReference type="SUPFAM" id="SSF55729">
    <property type="entry name" value="Acyl-CoA N-acyltransferases (Nat)"/>
    <property type="match status" value="1"/>
</dbReference>
<dbReference type="Proteomes" id="UP001530400">
    <property type="component" value="Unassembled WGS sequence"/>
</dbReference>
<dbReference type="AlphaFoldDB" id="A0ABD3N3A7"/>
<evidence type="ECO:0000313" key="3">
    <source>
        <dbReference type="Proteomes" id="UP001530400"/>
    </source>
</evidence>
<accession>A0ABD3N3A7</accession>
<protein>
    <recommendedName>
        <fullName evidence="1">N-acetyltransferase domain-containing protein</fullName>
    </recommendedName>
</protein>
<comment type="caution">
    <text evidence="2">The sequence shown here is derived from an EMBL/GenBank/DDBJ whole genome shotgun (WGS) entry which is preliminary data.</text>
</comment>
<dbReference type="Gene3D" id="3.40.630.30">
    <property type="match status" value="1"/>
</dbReference>
<evidence type="ECO:0000259" key="1">
    <source>
        <dbReference type="PROSITE" id="PS51186"/>
    </source>
</evidence>
<proteinExistence type="predicted"/>
<organism evidence="2 3">
    <name type="scientific">Cyclotella atomus</name>
    <dbReference type="NCBI Taxonomy" id="382360"/>
    <lineage>
        <taxon>Eukaryota</taxon>
        <taxon>Sar</taxon>
        <taxon>Stramenopiles</taxon>
        <taxon>Ochrophyta</taxon>
        <taxon>Bacillariophyta</taxon>
        <taxon>Coscinodiscophyceae</taxon>
        <taxon>Thalassiosirophycidae</taxon>
        <taxon>Stephanodiscales</taxon>
        <taxon>Stephanodiscaceae</taxon>
        <taxon>Cyclotella</taxon>
    </lineage>
</organism>
<reference evidence="2 3" key="1">
    <citation type="submission" date="2024-10" db="EMBL/GenBank/DDBJ databases">
        <title>Updated reference genomes for cyclostephanoid diatoms.</title>
        <authorList>
            <person name="Roberts W.R."/>
            <person name="Alverson A.J."/>
        </authorList>
    </citation>
    <scope>NUCLEOTIDE SEQUENCE [LARGE SCALE GENOMIC DNA]</scope>
    <source>
        <strain evidence="2 3">AJA010-31</strain>
    </source>
</reference>
<dbReference type="PANTHER" id="PTHR47443">
    <property type="entry name" value="ACYL-COA N-ACYLTRANSFERASES (NAT) SUPERFAMILY PROTEIN"/>
    <property type="match status" value="1"/>
</dbReference>
<feature type="domain" description="N-acetyltransferase" evidence="1">
    <location>
        <begin position="45"/>
        <end position="229"/>
    </location>
</feature>
<dbReference type="PANTHER" id="PTHR47443:SF3">
    <property type="entry name" value="GCN5-RELATED N-ACETYLTRANSFERASE 4, CHLOROPLASTIC"/>
    <property type="match status" value="1"/>
</dbReference>